<gene>
    <name evidence="5" type="ORF">SVIO_081010</name>
</gene>
<accession>A0A4D4LG42</accession>
<dbReference type="SUPFAM" id="SSF53613">
    <property type="entry name" value="Ribokinase-like"/>
    <property type="match status" value="1"/>
</dbReference>
<keyword evidence="3 5" id="KW-0418">Kinase</keyword>
<evidence type="ECO:0000259" key="4">
    <source>
        <dbReference type="Pfam" id="PF00294"/>
    </source>
</evidence>
<evidence type="ECO:0000256" key="1">
    <source>
        <dbReference type="ARBA" id="ARBA00010688"/>
    </source>
</evidence>
<dbReference type="CDD" id="cd01166">
    <property type="entry name" value="KdgK"/>
    <property type="match status" value="1"/>
</dbReference>
<name>A0A4D4LG42_STRVO</name>
<dbReference type="InterPro" id="IPR002173">
    <property type="entry name" value="Carboh/pur_kinase_PfkB_CS"/>
</dbReference>
<keyword evidence="2" id="KW-0808">Transferase</keyword>
<organism evidence="5 6">
    <name type="scientific">Streptomyces violaceusniger</name>
    <dbReference type="NCBI Taxonomy" id="68280"/>
    <lineage>
        <taxon>Bacteria</taxon>
        <taxon>Bacillati</taxon>
        <taxon>Actinomycetota</taxon>
        <taxon>Actinomycetes</taxon>
        <taxon>Kitasatosporales</taxon>
        <taxon>Streptomycetaceae</taxon>
        <taxon>Streptomyces</taxon>
        <taxon>Streptomyces violaceusniger group</taxon>
    </lineage>
</organism>
<comment type="caution">
    <text evidence="5">The sequence shown here is derived from an EMBL/GenBank/DDBJ whole genome shotgun (WGS) entry which is preliminary data.</text>
</comment>
<dbReference type="InterPro" id="IPR052700">
    <property type="entry name" value="Carb_kinase_PfkB-like"/>
</dbReference>
<proteinExistence type="inferred from homology"/>
<dbReference type="PROSITE" id="PS00584">
    <property type="entry name" value="PFKB_KINASES_2"/>
    <property type="match status" value="1"/>
</dbReference>
<evidence type="ECO:0000313" key="5">
    <source>
        <dbReference type="EMBL" id="GDY57478.1"/>
    </source>
</evidence>
<dbReference type="PANTHER" id="PTHR43320">
    <property type="entry name" value="SUGAR KINASE"/>
    <property type="match status" value="1"/>
</dbReference>
<evidence type="ECO:0000313" key="6">
    <source>
        <dbReference type="Proteomes" id="UP000301309"/>
    </source>
</evidence>
<dbReference type="InterPro" id="IPR011611">
    <property type="entry name" value="PfkB_dom"/>
</dbReference>
<protein>
    <submittedName>
        <fullName evidence="5">Sugar kinase</fullName>
    </submittedName>
</protein>
<dbReference type="Pfam" id="PF00294">
    <property type="entry name" value="PfkB"/>
    <property type="match status" value="1"/>
</dbReference>
<evidence type="ECO:0000256" key="3">
    <source>
        <dbReference type="ARBA" id="ARBA00022777"/>
    </source>
</evidence>
<dbReference type="GO" id="GO:0016301">
    <property type="term" value="F:kinase activity"/>
    <property type="evidence" value="ECO:0007669"/>
    <property type="project" value="UniProtKB-KW"/>
</dbReference>
<dbReference type="EMBL" id="BJHW01000001">
    <property type="protein sequence ID" value="GDY57478.1"/>
    <property type="molecule type" value="Genomic_DNA"/>
</dbReference>
<dbReference type="InterPro" id="IPR029056">
    <property type="entry name" value="Ribokinase-like"/>
</dbReference>
<keyword evidence="6" id="KW-1185">Reference proteome</keyword>
<sequence length="337" mass="35041">MLPDTVSVAADVRGGMVAKGPEVVTCGEAMLLLLAEPGVPLDRAVHFRRSVAGAESNVAVGLARLGHGVRWLGRVGADPAGEAVLRELRADCVDVAHAIVDDHAPTGLLMRDSHAYRAIDVQYYRMGSAASRLTPEQIRPEALEGAQLLHLSGITPMLSPTAAAASRRLVELAREAGAKVSFDPNVRHKLGGAAQWAQTAGPLLRDADIVLAGEEELELLTAQPADEAARELLRGGADEVVIKRADHSSTVLTTGGGWDQSPHAVPVVDPIGAGDGFAAGYLSARLRGLHEDQALAEAACVAALVVQAATDTDGLPTAAARDRALAELSKGGDAVYR</sequence>
<dbReference type="Gene3D" id="3.40.1190.20">
    <property type="match status" value="1"/>
</dbReference>
<dbReference type="AlphaFoldDB" id="A0A4D4LG42"/>
<comment type="similarity">
    <text evidence="1">Belongs to the carbohydrate kinase PfkB family.</text>
</comment>
<dbReference type="PANTHER" id="PTHR43320:SF2">
    <property type="entry name" value="2-DEHYDRO-3-DEOXYGLUCONOKINASE_2-DEHYDRO-3-DEOXYGALACTONOKINASE"/>
    <property type="match status" value="1"/>
</dbReference>
<feature type="domain" description="Carbohydrate kinase PfkB" evidence="4">
    <location>
        <begin position="23"/>
        <end position="317"/>
    </location>
</feature>
<evidence type="ECO:0000256" key="2">
    <source>
        <dbReference type="ARBA" id="ARBA00022679"/>
    </source>
</evidence>
<reference evidence="5 6" key="1">
    <citation type="journal article" date="2020" name="Int. J. Syst. Evol. Microbiol.">
        <title>Reclassification of Streptomyces castelarensis and Streptomyces sporoclivatus as later heterotypic synonyms of Streptomyces antimycoticus.</title>
        <authorList>
            <person name="Komaki H."/>
            <person name="Tamura T."/>
        </authorList>
    </citation>
    <scope>NUCLEOTIDE SEQUENCE [LARGE SCALE GENOMIC DNA]</scope>
    <source>
        <strain evidence="5 6">NBRC 13459</strain>
    </source>
</reference>
<dbReference type="Proteomes" id="UP000301309">
    <property type="component" value="Unassembled WGS sequence"/>
</dbReference>